<dbReference type="Proteomes" id="UP000177246">
    <property type="component" value="Unassembled WGS sequence"/>
</dbReference>
<reference evidence="5 6" key="1">
    <citation type="journal article" date="2016" name="Nat. Commun.">
        <title>Thousands of microbial genomes shed light on interconnected biogeochemical processes in an aquifer system.</title>
        <authorList>
            <person name="Anantharaman K."/>
            <person name="Brown C.T."/>
            <person name="Hug L.A."/>
            <person name="Sharon I."/>
            <person name="Castelle C.J."/>
            <person name="Probst A.J."/>
            <person name="Thomas B.C."/>
            <person name="Singh A."/>
            <person name="Wilkins M.J."/>
            <person name="Karaoz U."/>
            <person name="Brodie E.L."/>
            <person name="Williams K.H."/>
            <person name="Hubbard S.S."/>
            <person name="Banfield J.F."/>
        </authorList>
    </citation>
    <scope>NUCLEOTIDE SEQUENCE [LARGE SCALE GENOMIC DNA]</scope>
</reference>
<name>A0A1G2CS05_9BACT</name>
<dbReference type="GO" id="GO:0043590">
    <property type="term" value="C:bacterial nucleoid"/>
    <property type="evidence" value="ECO:0007669"/>
    <property type="project" value="TreeGrafter"/>
</dbReference>
<feature type="domain" description="DNA replication/recombination mediator RecO N-terminal" evidence="4">
    <location>
        <begin position="6"/>
        <end position="69"/>
    </location>
</feature>
<dbReference type="EMBL" id="MHLF01000024">
    <property type="protein sequence ID" value="OGZ03228.1"/>
    <property type="molecule type" value="Genomic_DNA"/>
</dbReference>
<dbReference type="InterPro" id="IPR037278">
    <property type="entry name" value="ARFGAP/RecO"/>
</dbReference>
<sequence>MYDFFSKALILDREPLGETDSYIHLLTAEYGKLSAKAKSLRKITSKLSSHLEPNSISLIRFVGKKGLHIADALKLHKKNYSWNILNLLKKTVPEWHRDINLWDNVLKGSVEEKRLLSHLGFNISFSSCHFCQIKNPEFFFLKDHYFVCRSCSSSFQIPEDDVVLIT</sequence>
<protein>
    <recommendedName>
        <fullName evidence="4">DNA replication/recombination mediator RecO N-terminal domain-containing protein</fullName>
    </recommendedName>
</protein>
<organism evidence="5 6">
    <name type="scientific">Candidatus Liptonbacteria bacterium RIFOXYC1_FULL_36_8</name>
    <dbReference type="NCBI Taxonomy" id="1798655"/>
    <lineage>
        <taxon>Bacteria</taxon>
        <taxon>Candidatus Liptoniibacteriota</taxon>
    </lineage>
</organism>
<dbReference type="InterPro" id="IPR012340">
    <property type="entry name" value="NA-bd_OB-fold"/>
</dbReference>
<evidence type="ECO:0000259" key="4">
    <source>
        <dbReference type="Pfam" id="PF11967"/>
    </source>
</evidence>
<dbReference type="Gene3D" id="2.40.50.140">
    <property type="entry name" value="Nucleic acid-binding proteins"/>
    <property type="match status" value="1"/>
</dbReference>
<accession>A0A1G2CS05</accession>
<evidence type="ECO:0000256" key="1">
    <source>
        <dbReference type="ARBA" id="ARBA00022763"/>
    </source>
</evidence>
<dbReference type="InterPro" id="IPR003717">
    <property type="entry name" value="RecO"/>
</dbReference>
<evidence type="ECO:0000256" key="3">
    <source>
        <dbReference type="ARBA" id="ARBA00023204"/>
    </source>
</evidence>
<evidence type="ECO:0000256" key="2">
    <source>
        <dbReference type="ARBA" id="ARBA00023172"/>
    </source>
</evidence>
<proteinExistence type="predicted"/>
<keyword evidence="3" id="KW-0234">DNA repair</keyword>
<gene>
    <name evidence="5" type="ORF">A2430_01600</name>
</gene>
<comment type="caution">
    <text evidence="5">The sequence shown here is derived from an EMBL/GenBank/DDBJ whole genome shotgun (WGS) entry which is preliminary data.</text>
</comment>
<dbReference type="PANTHER" id="PTHR33991:SF1">
    <property type="entry name" value="DNA REPAIR PROTEIN RECO"/>
    <property type="match status" value="1"/>
</dbReference>
<dbReference type="Pfam" id="PF11967">
    <property type="entry name" value="RecO_N"/>
    <property type="match status" value="1"/>
</dbReference>
<dbReference type="SUPFAM" id="SSF57863">
    <property type="entry name" value="ArfGap/RecO-like zinc finger"/>
    <property type="match status" value="1"/>
</dbReference>
<evidence type="ECO:0000313" key="6">
    <source>
        <dbReference type="Proteomes" id="UP000177246"/>
    </source>
</evidence>
<dbReference type="InterPro" id="IPR022572">
    <property type="entry name" value="DNA_rep/recomb_RecO_N"/>
</dbReference>
<dbReference type="GO" id="GO:0006310">
    <property type="term" value="P:DNA recombination"/>
    <property type="evidence" value="ECO:0007669"/>
    <property type="project" value="UniProtKB-KW"/>
</dbReference>
<keyword evidence="2" id="KW-0233">DNA recombination</keyword>
<dbReference type="AlphaFoldDB" id="A0A1G2CS05"/>
<dbReference type="SUPFAM" id="SSF50249">
    <property type="entry name" value="Nucleic acid-binding proteins"/>
    <property type="match status" value="1"/>
</dbReference>
<dbReference type="PANTHER" id="PTHR33991">
    <property type="entry name" value="DNA REPAIR PROTEIN RECO"/>
    <property type="match status" value="1"/>
</dbReference>
<keyword evidence="1" id="KW-0227">DNA damage</keyword>
<evidence type="ECO:0000313" key="5">
    <source>
        <dbReference type="EMBL" id="OGZ03228.1"/>
    </source>
</evidence>
<dbReference type="GO" id="GO:0006302">
    <property type="term" value="P:double-strand break repair"/>
    <property type="evidence" value="ECO:0007669"/>
    <property type="project" value="TreeGrafter"/>
</dbReference>